<dbReference type="AlphaFoldDB" id="A0AAW1MW33"/>
<keyword evidence="2" id="KW-0540">Nuclease</keyword>
<dbReference type="InterPro" id="IPR036691">
    <property type="entry name" value="Endo/exonu/phosph_ase_sf"/>
</dbReference>
<dbReference type="Pfam" id="PF14529">
    <property type="entry name" value="Exo_endo_phos_2"/>
    <property type="match status" value="1"/>
</dbReference>
<dbReference type="Proteomes" id="UP001458880">
    <property type="component" value="Unassembled WGS sequence"/>
</dbReference>
<evidence type="ECO:0000259" key="1">
    <source>
        <dbReference type="Pfam" id="PF14529"/>
    </source>
</evidence>
<dbReference type="EMBL" id="JASPKY010000020">
    <property type="protein sequence ID" value="KAK9752405.1"/>
    <property type="molecule type" value="Genomic_DNA"/>
</dbReference>
<reference evidence="2 3" key="1">
    <citation type="journal article" date="2024" name="BMC Genomics">
        <title>De novo assembly and annotation of Popillia japonica's genome with initial clues to its potential as an invasive pest.</title>
        <authorList>
            <person name="Cucini C."/>
            <person name="Boschi S."/>
            <person name="Funari R."/>
            <person name="Cardaioli E."/>
            <person name="Iannotti N."/>
            <person name="Marturano G."/>
            <person name="Paoli F."/>
            <person name="Bruttini M."/>
            <person name="Carapelli A."/>
            <person name="Frati F."/>
            <person name="Nardi F."/>
        </authorList>
    </citation>
    <scope>NUCLEOTIDE SEQUENCE [LARGE SCALE GENOMIC DNA]</scope>
    <source>
        <strain evidence="2">DMR45628</strain>
    </source>
</reference>
<dbReference type="SUPFAM" id="SSF56219">
    <property type="entry name" value="DNase I-like"/>
    <property type="match status" value="1"/>
</dbReference>
<evidence type="ECO:0000313" key="3">
    <source>
        <dbReference type="Proteomes" id="UP001458880"/>
    </source>
</evidence>
<dbReference type="GO" id="GO:0004519">
    <property type="term" value="F:endonuclease activity"/>
    <property type="evidence" value="ECO:0007669"/>
    <property type="project" value="UniProtKB-KW"/>
</dbReference>
<dbReference type="PANTHER" id="PTHR33273">
    <property type="entry name" value="DOMAIN-CONTAINING PROTEIN, PUTATIVE-RELATED"/>
    <property type="match status" value="1"/>
</dbReference>
<proteinExistence type="predicted"/>
<evidence type="ECO:0000313" key="2">
    <source>
        <dbReference type="EMBL" id="KAK9752405.1"/>
    </source>
</evidence>
<organism evidence="2 3">
    <name type="scientific">Popillia japonica</name>
    <name type="common">Japanese beetle</name>
    <dbReference type="NCBI Taxonomy" id="7064"/>
    <lineage>
        <taxon>Eukaryota</taxon>
        <taxon>Metazoa</taxon>
        <taxon>Ecdysozoa</taxon>
        <taxon>Arthropoda</taxon>
        <taxon>Hexapoda</taxon>
        <taxon>Insecta</taxon>
        <taxon>Pterygota</taxon>
        <taxon>Neoptera</taxon>
        <taxon>Endopterygota</taxon>
        <taxon>Coleoptera</taxon>
        <taxon>Polyphaga</taxon>
        <taxon>Scarabaeiformia</taxon>
        <taxon>Scarabaeidae</taxon>
        <taxon>Rutelinae</taxon>
        <taxon>Popillia</taxon>
    </lineage>
</organism>
<feature type="domain" description="Endonuclease/exonuclease/phosphatase" evidence="1">
    <location>
        <begin position="132"/>
        <end position="234"/>
    </location>
</feature>
<keyword evidence="3" id="KW-1185">Reference proteome</keyword>
<keyword evidence="2" id="KW-0378">Hydrolase</keyword>
<dbReference type="Gene3D" id="3.60.10.10">
    <property type="entry name" value="Endonuclease/exonuclease/phosphatase"/>
    <property type="match status" value="1"/>
</dbReference>
<comment type="caution">
    <text evidence="2">The sequence shown here is derived from an EMBL/GenBank/DDBJ whole genome shotgun (WGS) entry which is preliminary data.</text>
</comment>
<accession>A0AAW1MW33</accession>
<name>A0AAW1MW33_POPJA</name>
<dbReference type="InterPro" id="IPR005135">
    <property type="entry name" value="Endo/exonuclease/phosphatase"/>
</dbReference>
<sequence>MFCKGPHVATDHKQCTEYEKQKGIKVIMAKENISYRDVRNKKESPFSNVVATAPYSIDCRNFPVVGDDSVKRKRQANIPEPGFNNGVCLNNMNNPLYFDKTKNILLSTKITTEVLNILNSLLNKNVSLESVLQKQIESIFKNIQCTRNPCIIGGVFNVHHVAWGNNFSDVGSQSLLGAIEDCGLIILNDGSHTLVPRPNNVKTAIDITLSSANMAISISWETLEEPLGSDHLVIHMNLETNLNKDLCVLSSNLNKANWNKSFKEISGEIRKIKHATLGNRQPLVYGEWCNTFLDKLTPASVYEPFDFKDRSTTADYLLNSPLHLNELIIMALRTVKTHSAPGLDGIYYVKLQHLPIASKLHLVQVSNKISLEEVIPKERL</sequence>
<keyword evidence="2" id="KW-0255">Endonuclease</keyword>
<dbReference type="PANTHER" id="PTHR33273:SF4">
    <property type="entry name" value="ENDONUCLEASE_EXONUCLEASE_PHOSPHATASE DOMAIN-CONTAINING PROTEIN"/>
    <property type="match status" value="1"/>
</dbReference>
<gene>
    <name evidence="2" type="ORF">QE152_g4250</name>
</gene>
<protein>
    <submittedName>
        <fullName evidence="2">Endonuclease-reverse transcriptase</fullName>
    </submittedName>
</protein>